<protein>
    <submittedName>
        <fullName evidence="1">Uncharacterized protein</fullName>
    </submittedName>
</protein>
<gene>
    <name evidence="1" type="ORF">CBER1_03187</name>
</gene>
<reference evidence="2" key="1">
    <citation type="journal article" date="2017" name="bioRxiv">
        <title>Conservation of a gene cluster reveals novel cercosporin biosynthetic mechanisms and extends production to the genus Colletotrichum.</title>
        <authorList>
            <person name="de Jonge R."/>
            <person name="Ebert M.K."/>
            <person name="Huitt-Roehl C.R."/>
            <person name="Pal P."/>
            <person name="Suttle J.C."/>
            <person name="Spanner R.E."/>
            <person name="Neubauer J.D."/>
            <person name="Jurick W.M.II."/>
            <person name="Stott K.A."/>
            <person name="Secor G.A."/>
            <person name="Thomma B.P.H.J."/>
            <person name="Van de Peer Y."/>
            <person name="Townsend C.A."/>
            <person name="Bolton M.D."/>
        </authorList>
    </citation>
    <scope>NUCLEOTIDE SEQUENCE [LARGE SCALE GENOMIC DNA]</scope>
    <source>
        <strain evidence="2">CBS538.71</strain>
    </source>
</reference>
<dbReference type="GO" id="GO:0005506">
    <property type="term" value="F:iron ion binding"/>
    <property type="evidence" value="ECO:0007669"/>
    <property type="project" value="InterPro"/>
</dbReference>
<dbReference type="Proteomes" id="UP000237631">
    <property type="component" value="Unassembled WGS sequence"/>
</dbReference>
<organism evidence="1 2">
    <name type="scientific">Cercospora berteroae</name>
    <dbReference type="NCBI Taxonomy" id="357750"/>
    <lineage>
        <taxon>Eukaryota</taxon>
        <taxon>Fungi</taxon>
        <taxon>Dikarya</taxon>
        <taxon>Ascomycota</taxon>
        <taxon>Pezizomycotina</taxon>
        <taxon>Dothideomycetes</taxon>
        <taxon>Dothideomycetidae</taxon>
        <taxon>Mycosphaerellales</taxon>
        <taxon>Mycosphaerellaceae</taxon>
        <taxon>Cercospora</taxon>
    </lineage>
</organism>
<dbReference type="EMBL" id="PNEN01000266">
    <property type="protein sequence ID" value="PPJ60478.1"/>
    <property type="molecule type" value="Genomic_DNA"/>
</dbReference>
<evidence type="ECO:0000313" key="2">
    <source>
        <dbReference type="Proteomes" id="UP000237631"/>
    </source>
</evidence>
<dbReference type="AlphaFoldDB" id="A0A2S6CL67"/>
<dbReference type="OrthoDB" id="3945418at2759"/>
<dbReference type="STRING" id="357750.A0A2S6CL67"/>
<accession>A0A2S6CL67</accession>
<keyword evidence="2" id="KW-1185">Reference proteome</keyword>
<dbReference type="SUPFAM" id="SSF48264">
    <property type="entry name" value="Cytochrome P450"/>
    <property type="match status" value="1"/>
</dbReference>
<dbReference type="GO" id="GO:0016705">
    <property type="term" value="F:oxidoreductase activity, acting on paired donors, with incorporation or reduction of molecular oxygen"/>
    <property type="evidence" value="ECO:0007669"/>
    <property type="project" value="InterPro"/>
</dbReference>
<dbReference type="GO" id="GO:0020037">
    <property type="term" value="F:heme binding"/>
    <property type="evidence" value="ECO:0007669"/>
    <property type="project" value="InterPro"/>
</dbReference>
<evidence type="ECO:0000313" key="1">
    <source>
        <dbReference type="EMBL" id="PPJ60478.1"/>
    </source>
</evidence>
<dbReference type="Gene3D" id="1.10.630.10">
    <property type="entry name" value="Cytochrome P450"/>
    <property type="match status" value="1"/>
</dbReference>
<comment type="caution">
    <text evidence="1">The sequence shown here is derived from an EMBL/GenBank/DDBJ whole genome shotgun (WGS) entry which is preliminary data.</text>
</comment>
<proteinExistence type="predicted"/>
<dbReference type="GO" id="GO:0004497">
    <property type="term" value="F:monooxygenase activity"/>
    <property type="evidence" value="ECO:0007669"/>
    <property type="project" value="InterPro"/>
</dbReference>
<dbReference type="InterPro" id="IPR036396">
    <property type="entry name" value="Cyt_P450_sf"/>
</dbReference>
<name>A0A2S6CL67_9PEZI</name>
<sequence>MIASTTNNLKIRHQIFSDNIDAMVRDLGRSNGARSEDIVRHLRICSLKNSLPLMGGSDIKLDSENFPRVVGEYNFLVVWRLCLPEWTFSWLKYSPFPHASFRINSSDALFDLGAEICEQADKNRTVNASDRTPNVYSMFLDPDAKYPCQTWTKDEISAEMAGQILAPRRRPLRRLPIYSTNWPKTTIYYRSYTKNS</sequence>